<feature type="transmembrane region" description="Helical" evidence="8">
    <location>
        <begin position="227"/>
        <end position="246"/>
    </location>
</feature>
<dbReference type="GO" id="GO:0005886">
    <property type="term" value="C:plasma membrane"/>
    <property type="evidence" value="ECO:0007669"/>
    <property type="project" value="UniProtKB-SubCell"/>
</dbReference>
<evidence type="ECO:0000256" key="2">
    <source>
        <dbReference type="ARBA" id="ARBA00006162"/>
    </source>
</evidence>
<keyword evidence="3" id="KW-1003">Cell membrane</keyword>
<comment type="caution">
    <text evidence="10">The sequence shown here is derived from an EMBL/GenBank/DDBJ whole genome shotgun (WGS) entry which is preliminary data.</text>
</comment>
<feature type="transmembrane region" description="Helical" evidence="8">
    <location>
        <begin position="280"/>
        <end position="303"/>
    </location>
</feature>
<accession>A0A0N1JWB7</accession>
<evidence type="ECO:0000256" key="6">
    <source>
        <dbReference type="ARBA" id="ARBA00023136"/>
    </source>
</evidence>
<reference evidence="10" key="1">
    <citation type="submission" date="2015-07" db="EMBL/GenBank/DDBJ databases">
        <authorList>
            <person name="Noorani M."/>
        </authorList>
    </citation>
    <scope>NUCLEOTIDE SEQUENCE [LARGE SCALE GENOMIC DNA]</scope>
    <source>
        <strain evidence="10">NRRL ISP-5002</strain>
    </source>
</reference>
<dbReference type="InterPro" id="IPR006707">
    <property type="entry name" value="T7SS_EccD"/>
</dbReference>
<dbReference type="InterPro" id="IPR024962">
    <property type="entry name" value="YukD-like"/>
</dbReference>
<feature type="region of interest" description="Disordered" evidence="7">
    <location>
        <begin position="1"/>
        <end position="24"/>
    </location>
</feature>
<feature type="transmembrane region" description="Helical" evidence="8">
    <location>
        <begin position="436"/>
        <end position="459"/>
    </location>
</feature>
<feature type="transmembrane region" description="Helical" evidence="8">
    <location>
        <begin position="167"/>
        <end position="185"/>
    </location>
</feature>
<feature type="transmembrane region" description="Helical" evidence="8">
    <location>
        <begin position="253"/>
        <end position="274"/>
    </location>
</feature>
<dbReference type="InterPro" id="IPR044049">
    <property type="entry name" value="EccD_transm"/>
</dbReference>
<sequence>MSSTVQAAGHAGGLPGPRGQAGRGTGFRRVVVAAPDSRVDVALPDDIPLAHLYPEILRLARQSPAPGAPVGYHLVRRDGAVLDESRSLAAQRIVDGEFLTLRPFSESLPPAVFDDVSHATASAVSRDRRLWDDTLMRGAGLFGSAVLLVLLAFVAWTSDVQRDMHGLPGIVTAVSGLTLLSLAVARARVYRDRGSSLALGIGALANLGVAGSGLLPLPDGQGVGRLQFLLACAAVLVASVLLVIVTPRGDGPFVAFVFASAIGLVVTLVAMLTGLEPTEAAAVCSPLAIGTLAFLPGLSIRFARLPIGFDPPRTAVGLDYQEEPEPHADIDAERIAAQARRGHELLLGLVGGCALVAVGAAAVLGFSDDLWAQLLAFATGVAMLTRARLFRHTVQVGCALAAGLASLVLLGLGLSLNPPADMVLKALRGDGTALDIRLVWLSVAVAVVATAVAAVALIVPRKGVTPFWGRFLEIGESFVLLTLLPLCLAVFDAYHRMRSLSS</sequence>
<evidence type="ECO:0000256" key="3">
    <source>
        <dbReference type="ARBA" id="ARBA00022475"/>
    </source>
</evidence>
<dbReference type="PIRSF" id="PIRSF017804">
    <property type="entry name" value="Secretion_EccD1"/>
    <property type="match status" value="1"/>
</dbReference>
<feature type="transmembrane region" description="Helical" evidence="8">
    <location>
        <begin position="396"/>
        <end position="416"/>
    </location>
</feature>
<feature type="transmembrane region" description="Helical" evidence="8">
    <location>
        <begin position="471"/>
        <end position="491"/>
    </location>
</feature>
<feature type="transmembrane region" description="Helical" evidence="8">
    <location>
        <begin position="370"/>
        <end position="389"/>
    </location>
</feature>
<dbReference type="AlphaFoldDB" id="A0A0N1JWB7"/>
<evidence type="ECO:0000256" key="5">
    <source>
        <dbReference type="ARBA" id="ARBA00022989"/>
    </source>
</evidence>
<keyword evidence="11" id="KW-1185">Reference proteome</keyword>
<feature type="compositionally biased region" description="Gly residues" evidence="7">
    <location>
        <begin position="10"/>
        <end position="24"/>
    </location>
</feature>
<comment type="subcellular location">
    <subcellularLocation>
        <location evidence="1">Cell membrane</location>
        <topology evidence="1">Multi-pass membrane protein</topology>
    </subcellularLocation>
</comment>
<dbReference type="Pfam" id="PF19053">
    <property type="entry name" value="EccD"/>
    <property type="match status" value="1"/>
</dbReference>
<feature type="domain" description="EccD-like transmembrane" evidence="9">
    <location>
        <begin position="137"/>
        <end position="500"/>
    </location>
</feature>
<name>A0A0N1JWB7_9ACTN</name>
<dbReference type="Pfam" id="PF08817">
    <property type="entry name" value="YukD"/>
    <property type="match status" value="1"/>
</dbReference>
<dbReference type="PATRIC" id="fig|66876.3.peg.5469"/>
<keyword evidence="5 8" id="KW-1133">Transmembrane helix</keyword>
<organism evidence="10 11">
    <name type="scientific">Streptomyces chattanoogensis</name>
    <dbReference type="NCBI Taxonomy" id="66876"/>
    <lineage>
        <taxon>Bacteria</taxon>
        <taxon>Bacillati</taxon>
        <taxon>Actinomycetota</taxon>
        <taxon>Actinomycetes</taxon>
        <taxon>Kitasatosporales</taxon>
        <taxon>Streptomycetaceae</taxon>
        <taxon>Streptomyces</taxon>
    </lineage>
</organism>
<dbReference type="Proteomes" id="UP000037982">
    <property type="component" value="Unassembled WGS sequence"/>
</dbReference>
<dbReference type="EMBL" id="LGKG01000149">
    <property type="protein sequence ID" value="KPC61324.1"/>
    <property type="molecule type" value="Genomic_DNA"/>
</dbReference>
<gene>
    <name evidence="10" type="ORF">ADL29_24960</name>
</gene>
<feature type="transmembrane region" description="Helical" evidence="8">
    <location>
        <begin position="197"/>
        <end position="215"/>
    </location>
</feature>
<feature type="transmembrane region" description="Helical" evidence="8">
    <location>
        <begin position="345"/>
        <end position="364"/>
    </location>
</feature>
<dbReference type="Gene3D" id="3.10.20.90">
    <property type="entry name" value="Phosphatidylinositol 3-kinase Catalytic Subunit, Chain A, domain 1"/>
    <property type="match status" value="1"/>
</dbReference>
<comment type="similarity">
    <text evidence="2">Belongs to the EccD/Snm4 family.</text>
</comment>
<protein>
    <submittedName>
        <fullName evidence="10">Membrane protein</fullName>
    </submittedName>
</protein>
<dbReference type="NCBIfam" id="TIGR03920">
    <property type="entry name" value="T7SS_EccD"/>
    <property type="match status" value="1"/>
</dbReference>
<evidence type="ECO:0000313" key="10">
    <source>
        <dbReference type="EMBL" id="KPC61324.1"/>
    </source>
</evidence>
<evidence type="ECO:0000259" key="9">
    <source>
        <dbReference type="Pfam" id="PF19053"/>
    </source>
</evidence>
<proteinExistence type="inferred from homology"/>
<keyword evidence="4 8" id="KW-0812">Transmembrane</keyword>
<dbReference type="RefSeq" id="WP_053925825.1">
    <property type="nucleotide sequence ID" value="NZ_LGKG01000149.1"/>
</dbReference>
<evidence type="ECO:0000256" key="4">
    <source>
        <dbReference type="ARBA" id="ARBA00022692"/>
    </source>
</evidence>
<keyword evidence="6 8" id="KW-0472">Membrane</keyword>
<evidence type="ECO:0000313" key="11">
    <source>
        <dbReference type="Proteomes" id="UP000037982"/>
    </source>
</evidence>
<evidence type="ECO:0000256" key="8">
    <source>
        <dbReference type="SAM" id="Phobius"/>
    </source>
</evidence>
<evidence type="ECO:0000256" key="1">
    <source>
        <dbReference type="ARBA" id="ARBA00004651"/>
    </source>
</evidence>
<evidence type="ECO:0000256" key="7">
    <source>
        <dbReference type="SAM" id="MobiDB-lite"/>
    </source>
</evidence>
<feature type="transmembrane region" description="Helical" evidence="8">
    <location>
        <begin position="135"/>
        <end position="155"/>
    </location>
</feature>